<sequence length="189" mass="21901">MADADRAQLNALTIVLGRCTGFQFLMCFFHVIKNIQKAIKAFLSVVPASLIRDVYDLHFSRSEMEFNGLRDRFLLQWMQNPFLVGFVHYMRDQWLYGPFSKWQRYLTPSSFSATNNPSETFRWQSSTGTGGLLPRSIFSREEIQFLHCSDSNPHAEALRDGKRKVDWGVERRRTTRAWKSRVSLGEAGP</sequence>
<evidence type="ECO:0000313" key="3">
    <source>
        <dbReference type="Proteomes" id="UP000018958"/>
    </source>
</evidence>
<evidence type="ECO:0000256" key="1">
    <source>
        <dbReference type="SAM" id="Phobius"/>
    </source>
</evidence>
<feature type="transmembrane region" description="Helical" evidence="1">
    <location>
        <begin position="12"/>
        <end position="32"/>
    </location>
</feature>
<keyword evidence="1" id="KW-0812">Transmembrane</keyword>
<organism evidence="2 3">
    <name type="scientific">Phytophthora nicotianae CJ01A1</name>
    <dbReference type="NCBI Taxonomy" id="1317063"/>
    <lineage>
        <taxon>Eukaryota</taxon>
        <taxon>Sar</taxon>
        <taxon>Stramenopiles</taxon>
        <taxon>Oomycota</taxon>
        <taxon>Peronosporomycetes</taxon>
        <taxon>Peronosporales</taxon>
        <taxon>Peronosporaceae</taxon>
        <taxon>Phytophthora</taxon>
    </lineage>
</organism>
<reference evidence="2 3" key="1">
    <citation type="submission" date="2013-11" db="EMBL/GenBank/DDBJ databases">
        <title>The Genome Sequence of Phytophthora parasitica CJ01A1.</title>
        <authorList>
            <consortium name="The Broad Institute Genomics Platform"/>
            <person name="Russ C."/>
            <person name="Tyler B."/>
            <person name="Panabieres F."/>
            <person name="Shan W."/>
            <person name="Tripathy S."/>
            <person name="Grunwald N."/>
            <person name="Machado M."/>
            <person name="Johnson C.S."/>
            <person name="Walker B."/>
            <person name="Young S.K."/>
            <person name="Zeng Q."/>
            <person name="Gargeya S."/>
            <person name="Fitzgerald M."/>
            <person name="Haas B."/>
            <person name="Abouelleil A."/>
            <person name="Allen A.W."/>
            <person name="Alvarado L."/>
            <person name="Arachchi H.M."/>
            <person name="Berlin A.M."/>
            <person name="Chapman S.B."/>
            <person name="Gainer-Dewar J."/>
            <person name="Goldberg J."/>
            <person name="Griggs A."/>
            <person name="Gujja S."/>
            <person name="Hansen M."/>
            <person name="Howarth C."/>
            <person name="Imamovic A."/>
            <person name="Ireland A."/>
            <person name="Larimer J."/>
            <person name="McCowan C."/>
            <person name="Murphy C."/>
            <person name="Pearson M."/>
            <person name="Poon T.W."/>
            <person name="Priest M."/>
            <person name="Roberts A."/>
            <person name="Saif S."/>
            <person name="Shea T."/>
            <person name="Sisk P."/>
            <person name="Sykes S."/>
            <person name="Wortman J."/>
            <person name="Nusbaum C."/>
            <person name="Birren B."/>
        </authorList>
    </citation>
    <scope>NUCLEOTIDE SEQUENCE [LARGE SCALE GENOMIC DNA]</scope>
    <source>
        <strain evidence="2 3">CJ01A1</strain>
    </source>
</reference>
<evidence type="ECO:0000313" key="2">
    <source>
        <dbReference type="EMBL" id="ETP06031.1"/>
    </source>
</evidence>
<comment type="caution">
    <text evidence="2">The sequence shown here is derived from an EMBL/GenBank/DDBJ whole genome shotgun (WGS) entry which is preliminary data.</text>
</comment>
<accession>W2W6E8</accession>
<gene>
    <name evidence="2" type="ORF">F441_17485</name>
</gene>
<keyword evidence="1" id="KW-1133">Transmembrane helix</keyword>
<dbReference type="EMBL" id="ANIX01003480">
    <property type="protein sequence ID" value="ETP06031.1"/>
    <property type="molecule type" value="Genomic_DNA"/>
</dbReference>
<protein>
    <recommendedName>
        <fullName evidence="4">MULE transposase domain-containing protein</fullName>
    </recommendedName>
</protein>
<dbReference type="OrthoDB" id="128050at2759"/>
<evidence type="ECO:0008006" key="4">
    <source>
        <dbReference type="Google" id="ProtNLM"/>
    </source>
</evidence>
<dbReference type="AlphaFoldDB" id="W2W6E8"/>
<dbReference type="Proteomes" id="UP000018958">
    <property type="component" value="Unassembled WGS sequence"/>
</dbReference>
<name>W2W6E8_PHYNI</name>
<proteinExistence type="predicted"/>
<keyword evidence="1" id="KW-0472">Membrane</keyword>